<keyword evidence="1 3" id="KW-0378">Hydrolase</keyword>
<name>A0ABS9BTL2_9BACT</name>
<dbReference type="SUPFAM" id="SSF53474">
    <property type="entry name" value="alpha/beta-Hydrolases"/>
    <property type="match status" value="1"/>
</dbReference>
<dbReference type="Pfam" id="PF12697">
    <property type="entry name" value="Abhydrolase_6"/>
    <property type="match status" value="1"/>
</dbReference>
<reference evidence="3 4" key="1">
    <citation type="submission" date="2022-01" db="EMBL/GenBank/DDBJ databases">
        <title>Mariniradius saccharolyticus sp. nov., isolated from sediment of a river.</title>
        <authorList>
            <person name="Liu H."/>
        </authorList>
    </citation>
    <scope>NUCLEOTIDE SEQUENCE [LARGE SCALE GENOMIC DNA]</scope>
    <source>
        <strain evidence="3 4">RY-2</strain>
    </source>
</reference>
<proteinExistence type="predicted"/>
<dbReference type="PANTHER" id="PTHR43798">
    <property type="entry name" value="MONOACYLGLYCEROL LIPASE"/>
    <property type="match status" value="1"/>
</dbReference>
<evidence type="ECO:0000256" key="1">
    <source>
        <dbReference type="ARBA" id="ARBA00022801"/>
    </source>
</evidence>
<keyword evidence="4" id="KW-1185">Reference proteome</keyword>
<protein>
    <submittedName>
        <fullName evidence="3">Alpha/beta fold hydrolase</fullName>
    </submittedName>
</protein>
<comment type="caution">
    <text evidence="3">The sequence shown here is derived from an EMBL/GenBank/DDBJ whole genome shotgun (WGS) entry which is preliminary data.</text>
</comment>
<dbReference type="RefSeq" id="WP_234861072.1">
    <property type="nucleotide sequence ID" value="NZ_JAKEVZ010000005.1"/>
</dbReference>
<feature type="domain" description="AB hydrolase-1" evidence="2">
    <location>
        <begin position="81"/>
        <end position="192"/>
    </location>
</feature>
<dbReference type="Proteomes" id="UP001201449">
    <property type="component" value="Unassembled WGS sequence"/>
</dbReference>
<dbReference type="InterPro" id="IPR050266">
    <property type="entry name" value="AB_hydrolase_sf"/>
</dbReference>
<dbReference type="EMBL" id="JAKEVZ010000005">
    <property type="protein sequence ID" value="MCF1751027.1"/>
    <property type="molecule type" value="Genomic_DNA"/>
</dbReference>
<dbReference type="GO" id="GO:0016787">
    <property type="term" value="F:hydrolase activity"/>
    <property type="evidence" value="ECO:0007669"/>
    <property type="project" value="UniProtKB-KW"/>
</dbReference>
<evidence type="ECO:0000259" key="2">
    <source>
        <dbReference type="Pfam" id="PF12697"/>
    </source>
</evidence>
<dbReference type="InterPro" id="IPR000073">
    <property type="entry name" value="AB_hydrolase_1"/>
</dbReference>
<evidence type="ECO:0000313" key="3">
    <source>
        <dbReference type="EMBL" id="MCF1751027.1"/>
    </source>
</evidence>
<dbReference type="PANTHER" id="PTHR43798:SF31">
    <property type="entry name" value="AB HYDROLASE SUPERFAMILY PROTEIN YCLE"/>
    <property type="match status" value="1"/>
</dbReference>
<dbReference type="InterPro" id="IPR029058">
    <property type="entry name" value="AB_hydrolase_fold"/>
</dbReference>
<sequence length="344" mass="38704">MKTALRILLALAIVLAIVYMLGPKSKLEELGGEYPSVPTRLGEIEAFVAQKEDTVKGLKPGNKAEIIWADSLDRSKTRYSIVYVHGFGASQMEGFPVHREVAKHFGANLYLVRLPEHGIDREDGFRHLTAQKLVDEVRQAYMVGKSLGDSVIVIGTSMGGALSLVLASERPDMKALVLYSPAIEAKSKTLEVFFQPWMGYLAENFQYENGTLVNKREGEKAKYWSEQYHMNAYRSLAVLIKSKMNAATFNKVGQPLFLGYYYKNEQEQDDVVSVPKMLEMFDQVSTPTELKRKVAFPETGDHVIASQITSKDWQSVRDETIRFLEEVAGIPVPMKTEVIENQQD</sequence>
<dbReference type="Gene3D" id="3.40.50.1820">
    <property type="entry name" value="alpha/beta hydrolase"/>
    <property type="match status" value="1"/>
</dbReference>
<organism evidence="3 4">
    <name type="scientific">Mariniradius sediminis</name>
    <dbReference type="NCBI Taxonomy" id="2909237"/>
    <lineage>
        <taxon>Bacteria</taxon>
        <taxon>Pseudomonadati</taxon>
        <taxon>Bacteroidota</taxon>
        <taxon>Cytophagia</taxon>
        <taxon>Cytophagales</taxon>
        <taxon>Cyclobacteriaceae</taxon>
        <taxon>Mariniradius</taxon>
    </lineage>
</organism>
<gene>
    <name evidence="3" type="ORF">L0U89_08085</name>
</gene>
<evidence type="ECO:0000313" key="4">
    <source>
        <dbReference type="Proteomes" id="UP001201449"/>
    </source>
</evidence>
<accession>A0ABS9BTL2</accession>